<protein>
    <recommendedName>
        <fullName evidence="4">Sporulation related domain-containing protein</fullName>
    </recommendedName>
</protein>
<dbReference type="AlphaFoldDB" id="A0A6I3KG42"/>
<accession>A0A6I3KG42</accession>
<name>A0A6I3KG42_9HYPH</name>
<dbReference type="RefSeq" id="WP_154737796.1">
    <property type="nucleotide sequence ID" value="NZ_WMBQ01000001.1"/>
</dbReference>
<sequence>MSLHSPIAPARRRTFTPYVLLYLLAASLAVAYLTFLGARPDLVALWRDKPSESQTAIVETQRTVERALADIDPLKQGLGEMKMDVANVKAGMQEAVERDRILLEKVETLERSAHAPDKVAAAPAQPAAAKKQVVAKAPDVVPTAVASAAPKPAAVPAIETGSIEKKAAAPPKPAPVGVLLATGPSLDALRLSWTILNDRHSTTVKSLQPRYVVSGKADERTYGLVAGPLETVAAAKAVCKTMTDNGMPCEVSQYRGNAF</sequence>
<evidence type="ECO:0000256" key="1">
    <source>
        <dbReference type="SAM" id="Phobius"/>
    </source>
</evidence>
<evidence type="ECO:0000313" key="3">
    <source>
        <dbReference type="Proteomes" id="UP000440694"/>
    </source>
</evidence>
<keyword evidence="1" id="KW-0812">Transmembrane</keyword>
<keyword evidence="1" id="KW-1133">Transmembrane helix</keyword>
<proteinExistence type="predicted"/>
<evidence type="ECO:0000313" key="2">
    <source>
        <dbReference type="EMBL" id="MTD93239.1"/>
    </source>
</evidence>
<reference evidence="2 3" key="1">
    <citation type="submission" date="2019-11" db="EMBL/GenBank/DDBJ databases">
        <title>Identification of a novel strain.</title>
        <authorList>
            <person name="Xu Q."/>
            <person name="Wang G."/>
        </authorList>
    </citation>
    <scope>NUCLEOTIDE SEQUENCE [LARGE SCALE GENOMIC DNA]</scope>
    <source>
        <strain evidence="3">xq</strain>
    </source>
</reference>
<dbReference type="EMBL" id="WMBQ01000001">
    <property type="protein sequence ID" value="MTD93239.1"/>
    <property type="molecule type" value="Genomic_DNA"/>
</dbReference>
<gene>
    <name evidence="2" type="ORF">GIW81_02690</name>
</gene>
<dbReference type="Proteomes" id="UP000440694">
    <property type="component" value="Unassembled WGS sequence"/>
</dbReference>
<keyword evidence="3" id="KW-1185">Reference proteome</keyword>
<organism evidence="2 3">
    <name type="scientific">Hyphomicrobium album</name>
    <dbReference type="NCBI Taxonomy" id="2665159"/>
    <lineage>
        <taxon>Bacteria</taxon>
        <taxon>Pseudomonadati</taxon>
        <taxon>Pseudomonadota</taxon>
        <taxon>Alphaproteobacteria</taxon>
        <taxon>Hyphomicrobiales</taxon>
        <taxon>Hyphomicrobiaceae</taxon>
        <taxon>Hyphomicrobium</taxon>
    </lineage>
</organism>
<keyword evidence="1" id="KW-0472">Membrane</keyword>
<comment type="caution">
    <text evidence="2">The sequence shown here is derived from an EMBL/GenBank/DDBJ whole genome shotgun (WGS) entry which is preliminary data.</text>
</comment>
<evidence type="ECO:0008006" key="4">
    <source>
        <dbReference type="Google" id="ProtNLM"/>
    </source>
</evidence>
<feature type="transmembrane region" description="Helical" evidence="1">
    <location>
        <begin position="20"/>
        <end position="38"/>
    </location>
</feature>